<feature type="transmembrane region" description="Helical" evidence="1">
    <location>
        <begin position="80"/>
        <end position="101"/>
    </location>
</feature>
<keyword evidence="1" id="KW-1133">Transmembrane helix</keyword>
<dbReference type="KEGG" id="mbd:MEBOL_006314"/>
<gene>
    <name evidence="2" type="ORF">MEBOL_006314</name>
</gene>
<accession>A0A250IM48</accession>
<organism evidence="2 3">
    <name type="scientific">Melittangium boletus DSM 14713</name>
    <dbReference type="NCBI Taxonomy" id="1294270"/>
    <lineage>
        <taxon>Bacteria</taxon>
        <taxon>Pseudomonadati</taxon>
        <taxon>Myxococcota</taxon>
        <taxon>Myxococcia</taxon>
        <taxon>Myxococcales</taxon>
        <taxon>Cystobacterineae</taxon>
        <taxon>Archangiaceae</taxon>
        <taxon>Melittangium</taxon>
    </lineage>
</organism>
<keyword evidence="1" id="KW-0472">Membrane</keyword>
<dbReference type="EMBL" id="CP022163">
    <property type="protein sequence ID" value="ATB32825.1"/>
    <property type="molecule type" value="Genomic_DNA"/>
</dbReference>
<dbReference type="AlphaFoldDB" id="A0A250IM48"/>
<dbReference type="RefSeq" id="WP_157823788.1">
    <property type="nucleotide sequence ID" value="NZ_CP022163.1"/>
</dbReference>
<keyword evidence="3" id="KW-1185">Reference proteome</keyword>
<dbReference type="Proteomes" id="UP000217289">
    <property type="component" value="Chromosome"/>
</dbReference>
<keyword evidence="1" id="KW-0812">Transmembrane</keyword>
<feature type="transmembrane region" description="Helical" evidence="1">
    <location>
        <begin position="12"/>
        <end position="31"/>
    </location>
</feature>
<feature type="transmembrane region" description="Helical" evidence="1">
    <location>
        <begin position="51"/>
        <end position="74"/>
    </location>
</feature>
<reference evidence="2 3" key="1">
    <citation type="submission" date="2017-06" db="EMBL/GenBank/DDBJ databases">
        <authorList>
            <person name="Kim H.J."/>
            <person name="Triplett B.A."/>
        </authorList>
    </citation>
    <scope>NUCLEOTIDE SEQUENCE [LARGE SCALE GENOMIC DNA]</scope>
    <source>
        <strain evidence="2 3">DSM 14713</strain>
    </source>
</reference>
<name>A0A250IM48_9BACT</name>
<evidence type="ECO:0000256" key="1">
    <source>
        <dbReference type="SAM" id="Phobius"/>
    </source>
</evidence>
<proteinExistence type="predicted"/>
<protein>
    <submittedName>
        <fullName evidence="2">Uncharacterized protein</fullName>
    </submittedName>
</protein>
<sequence length="103" mass="10839">MNDLLNKVGLWASVALVVLCWISTGMGWNAYASRSGGDAAGKGMERGVHGLFLIALNVAAFVGAGCFALALIFPTGAVHLLARFLGWLLLPPTLVLFVGLLRK</sequence>
<evidence type="ECO:0000313" key="2">
    <source>
        <dbReference type="EMBL" id="ATB32825.1"/>
    </source>
</evidence>
<evidence type="ECO:0000313" key="3">
    <source>
        <dbReference type="Proteomes" id="UP000217289"/>
    </source>
</evidence>